<feature type="compositionally biased region" description="Low complexity" evidence="3">
    <location>
        <begin position="58"/>
        <end position="78"/>
    </location>
</feature>
<feature type="compositionally biased region" description="Acidic residues" evidence="3">
    <location>
        <begin position="343"/>
        <end position="353"/>
    </location>
</feature>
<dbReference type="GO" id="GO:0003697">
    <property type="term" value="F:single-stranded DNA binding"/>
    <property type="evidence" value="ECO:0007669"/>
    <property type="project" value="TreeGrafter"/>
</dbReference>
<organism evidence="4 5">
    <name type="scientific">Caulochytrium protostelioides</name>
    <dbReference type="NCBI Taxonomy" id="1555241"/>
    <lineage>
        <taxon>Eukaryota</taxon>
        <taxon>Fungi</taxon>
        <taxon>Fungi incertae sedis</taxon>
        <taxon>Chytridiomycota</taxon>
        <taxon>Chytridiomycota incertae sedis</taxon>
        <taxon>Chytridiomycetes</taxon>
        <taxon>Caulochytriales</taxon>
        <taxon>Caulochytriaceae</taxon>
        <taxon>Caulochytrium</taxon>
    </lineage>
</organism>
<dbReference type="GO" id="GO:0004520">
    <property type="term" value="F:DNA endonuclease activity"/>
    <property type="evidence" value="ECO:0007669"/>
    <property type="project" value="TreeGrafter"/>
</dbReference>
<feature type="region of interest" description="Disordered" evidence="3">
    <location>
        <begin position="340"/>
        <end position="362"/>
    </location>
</feature>
<evidence type="ECO:0000256" key="1">
    <source>
        <dbReference type="ARBA" id="ARBA00004123"/>
    </source>
</evidence>
<gene>
    <name evidence="4" type="ORF">CAUPRSCDRAFT_12438</name>
</gene>
<feature type="compositionally biased region" description="Pro residues" evidence="3">
    <location>
        <begin position="108"/>
        <end position="117"/>
    </location>
</feature>
<dbReference type="Proteomes" id="UP000268535">
    <property type="component" value="Unassembled WGS sequence"/>
</dbReference>
<sequence>MKRQTILRRRQRKTEQQETVQATAAKLLATRVKLAAVTDLKQQRAARKSSVPSPPCGAASTAPVAVAASPEPSAAHASGGHGLLDIDAVGQRDAKPPGRATSKRSLSTPPPSEPRPLPDVALSKPSLSRGLTGIQAKKTKLDEEFVLPAASLQGDAFVNDPRMATPDDLRDFVAENITDAEIRRLDLDSMAFRALPIEVQHEIVMEMKTKSRHPSKQRLQAMRQQKNALGFSHMQIQHLVDRRKMMETYADFNRTAGVAVNPQTAIQEERRKKLGRKLVPQRIASERGKQYVLIKDDLADGTSGWTMQAVQSSGKAALERAALAQAAAAAAKLPISLLSSSSESDESHDDDETSITYDSDGVPIDRETAAHQLVTQSHLPDGLCAAVSQCDGHASHLAA</sequence>
<evidence type="ECO:0000313" key="5">
    <source>
        <dbReference type="Proteomes" id="UP000268535"/>
    </source>
</evidence>
<dbReference type="PANTHER" id="PTHR16171">
    <property type="entry name" value="DNA REPAIR PROTEIN COMPLEMENTING XP-G CELLS-RELATED"/>
    <property type="match status" value="1"/>
</dbReference>
<evidence type="ECO:0000256" key="3">
    <source>
        <dbReference type="SAM" id="MobiDB-lite"/>
    </source>
</evidence>
<comment type="subcellular location">
    <subcellularLocation>
        <location evidence="1">Nucleus</location>
    </subcellularLocation>
</comment>
<dbReference type="AlphaFoldDB" id="A0A4P9WT67"/>
<reference evidence="5" key="1">
    <citation type="journal article" date="2018" name="Nat. Microbiol.">
        <title>Leveraging single-cell genomics to expand the fungal tree of life.</title>
        <authorList>
            <person name="Ahrendt S.R."/>
            <person name="Quandt C.A."/>
            <person name="Ciobanu D."/>
            <person name="Clum A."/>
            <person name="Salamov A."/>
            <person name="Andreopoulos B."/>
            <person name="Cheng J.F."/>
            <person name="Woyke T."/>
            <person name="Pelin A."/>
            <person name="Henrissat B."/>
            <person name="Reynolds N.K."/>
            <person name="Benny G.L."/>
            <person name="Smith M.E."/>
            <person name="James T.Y."/>
            <person name="Grigoriev I.V."/>
        </authorList>
    </citation>
    <scope>NUCLEOTIDE SEQUENCE [LARGE SCALE GENOMIC DNA]</scope>
    <source>
        <strain evidence="5">ATCC 52028</strain>
    </source>
</reference>
<dbReference type="GO" id="GO:0005634">
    <property type="term" value="C:nucleus"/>
    <property type="evidence" value="ECO:0007669"/>
    <property type="project" value="UniProtKB-SubCell"/>
</dbReference>
<evidence type="ECO:0000313" key="4">
    <source>
        <dbReference type="EMBL" id="RKO95862.1"/>
    </source>
</evidence>
<feature type="region of interest" description="Disordered" evidence="3">
    <location>
        <begin position="39"/>
        <end position="128"/>
    </location>
</feature>
<evidence type="ECO:0000256" key="2">
    <source>
        <dbReference type="ARBA" id="ARBA00023242"/>
    </source>
</evidence>
<dbReference type="PANTHER" id="PTHR16171:SF7">
    <property type="entry name" value="DNA REPAIR PROTEIN RAD2"/>
    <property type="match status" value="1"/>
</dbReference>
<dbReference type="EMBL" id="ML010777">
    <property type="protein sequence ID" value="RKO95862.1"/>
    <property type="molecule type" value="Genomic_DNA"/>
</dbReference>
<proteinExistence type="predicted"/>
<keyword evidence="2" id="KW-0539">Nucleus</keyword>
<protein>
    <submittedName>
        <fullName evidence="4">Uncharacterized protein</fullName>
    </submittedName>
</protein>
<feature type="region of interest" description="Disordered" evidence="3">
    <location>
        <begin position="1"/>
        <end position="20"/>
    </location>
</feature>
<feature type="compositionally biased region" description="Basic residues" evidence="3">
    <location>
        <begin position="1"/>
        <end position="12"/>
    </location>
</feature>
<accession>A0A4P9WT67</accession>
<name>A0A4P9WT67_9FUNG</name>